<reference evidence="1 2" key="1">
    <citation type="submission" date="2024-09" db="EMBL/GenBank/DDBJ databases">
        <authorList>
            <person name="Sun Q."/>
            <person name="Mori K."/>
        </authorList>
    </citation>
    <scope>NUCLEOTIDE SEQUENCE [LARGE SCALE GENOMIC DNA]</scope>
    <source>
        <strain evidence="1 2">JCM 9767</strain>
    </source>
</reference>
<dbReference type="Proteomes" id="UP001589753">
    <property type="component" value="Unassembled WGS sequence"/>
</dbReference>
<dbReference type="SUPFAM" id="SSF53474">
    <property type="entry name" value="alpha/beta-Hydrolases"/>
    <property type="match status" value="1"/>
</dbReference>
<dbReference type="InterPro" id="IPR029058">
    <property type="entry name" value="AB_hydrolase_fold"/>
</dbReference>
<organism evidence="1 2">
    <name type="scientific">Streptomyces heliomycini</name>
    <dbReference type="NCBI Taxonomy" id="284032"/>
    <lineage>
        <taxon>Bacteria</taxon>
        <taxon>Bacillati</taxon>
        <taxon>Actinomycetota</taxon>
        <taxon>Actinomycetes</taxon>
        <taxon>Kitasatosporales</taxon>
        <taxon>Streptomycetaceae</taxon>
        <taxon>Streptomyces</taxon>
    </lineage>
</organism>
<accession>A0ABV5LFL0</accession>
<keyword evidence="2" id="KW-1185">Reference proteome</keyword>
<proteinExistence type="predicted"/>
<dbReference type="EMBL" id="JBHMDI010000094">
    <property type="protein sequence ID" value="MFB9350933.1"/>
    <property type="molecule type" value="Genomic_DNA"/>
</dbReference>
<dbReference type="RefSeq" id="WP_380956506.1">
    <property type="nucleotide sequence ID" value="NZ_JBHMDI010000094.1"/>
</dbReference>
<gene>
    <name evidence="1" type="ORF">ACFFUA_26420</name>
</gene>
<name>A0ABV5LFL0_9ACTN</name>
<comment type="caution">
    <text evidence="1">The sequence shown here is derived from an EMBL/GenBank/DDBJ whole genome shotgun (WGS) entry which is preliminary data.</text>
</comment>
<sequence>MSTAASKGRDIVTGIDTSGAYPVEYRFARARKGNRHLTVVFANLAAPDDYGWSTGVLDDLRSNILWIRDRFRGGISYYLCREMDFAVERSVVELITRVMRSLDLTPNDVTLWGSSKGGSAALHFGLRYGFRNIVACVPQFLIGTFVRDVYPKVGRSVLGEGLAEENVRALDAVLPDLLRAGANPEANIYLVSSPQDEQYTEQVEPFLGLLQRYPNFNFIFSESPFITEHNKVTVRNVPPLLGIAYLLADGIAPRFGTVRNGYEEPERDSSVLDAFLAATAKVQRTEAFPPPVVDEPAAGGALPCEGSRLTGSAPGAVRVSMWENGKFLASPKVAPDGAWAWTPAKPWAPGSHRVKIFAVSPTGFHSKTTEVVFTAGEAAATPAAAPAASVTVLLPEAHGQVLSTAVAFRGVAAGAAQVGFRYDGVFLGSVAVAPDGSWAWTAGRPWPEGSHLVEVVAADAGGLERHCVPVPFTVVAAPAPTGHFAPRH</sequence>
<protein>
    <recommendedName>
        <fullName evidence="3">Bacterial Ig-like domain-containing protein</fullName>
    </recommendedName>
</protein>
<evidence type="ECO:0000313" key="2">
    <source>
        <dbReference type="Proteomes" id="UP001589753"/>
    </source>
</evidence>
<evidence type="ECO:0000313" key="1">
    <source>
        <dbReference type="EMBL" id="MFB9350933.1"/>
    </source>
</evidence>
<evidence type="ECO:0008006" key="3">
    <source>
        <dbReference type="Google" id="ProtNLM"/>
    </source>
</evidence>